<gene>
    <name evidence="2" type="ORF">MM415A01531_0004</name>
    <name evidence="1" type="ORF">TM448A00108_0063</name>
    <name evidence="3" type="ORF">TM448B00355_0035</name>
</gene>
<evidence type="ECO:0000313" key="3">
    <source>
        <dbReference type="EMBL" id="QJH95182.1"/>
    </source>
</evidence>
<name>A0A6H1Z958_9ZZZZ</name>
<dbReference type="EMBL" id="MT143976">
    <property type="protein sequence ID" value="QJA44436.1"/>
    <property type="molecule type" value="Genomic_DNA"/>
</dbReference>
<evidence type="ECO:0000313" key="2">
    <source>
        <dbReference type="EMBL" id="QJA76325.1"/>
    </source>
</evidence>
<organism evidence="1">
    <name type="scientific">viral metagenome</name>
    <dbReference type="NCBI Taxonomy" id="1070528"/>
    <lineage>
        <taxon>unclassified sequences</taxon>
        <taxon>metagenomes</taxon>
        <taxon>organismal metagenomes</taxon>
    </lineage>
</organism>
<accession>A0A6H1Z958</accession>
<reference evidence="1" key="1">
    <citation type="submission" date="2020-03" db="EMBL/GenBank/DDBJ databases">
        <title>The deep terrestrial virosphere.</title>
        <authorList>
            <person name="Holmfeldt K."/>
            <person name="Nilsson E."/>
            <person name="Simone D."/>
            <person name="Lopez-Fernandez M."/>
            <person name="Wu X."/>
            <person name="de Brujin I."/>
            <person name="Lundin D."/>
            <person name="Andersson A."/>
            <person name="Bertilsson S."/>
            <person name="Dopson M."/>
        </authorList>
    </citation>
    <scope>NUCLEOTIDE SEQUENCE</scope>
    <source>
        <strain evidence="2">MM415A01531</strain>
        <strain evidence="1">TM448A00108</strain>
        <strain evidence="3">TM448B00355</strain>
    </source>
</reference>
<dbReference type="EMBL" id="MT144614">
    <property type="protein sequence ID" value="QJH95182.1"/>
    <property type="molecule type" value="Genomic_DNA"/>
</dbReference>
<sequence length="103" mass="11932">MSIIEIHQKGKCVMTINDPSHSIGVHGYMDVPKTKLEVKRRGGDEMTEYCKCYEKGNQPPLLTDWRKTNICQTCGKIHKEKMMTSKKDFWRWITNNSTGIGRI</sequence>
<proteinExistence type="predicted"/>
<dbReference type="EMBL" id="MT142218">
    <property type="protein sequence ID" value="QJA76325.1"/>
    <property type="molecule type" value="Genomic_DNA"/>
</dbReference>
<evidence type="ECO:0000313" key="1">
    <source>
        <dbReference type="EMBL" id="QJA44436.1"/>
    </source>
</evidence>
<dbReference type="AlphaFoldDB" id="A0A6H1Z958"/>
<protein>
    <submittedName>
        <fullName evidence="1">Uncharacterized protein</fullName>
    </submittedName>
</protein>